<keyword evidence="2 7" id="KW-0812">Transmembrane</keyword>
<evidence type="ECO:0000256" key="6">
    <source>
        <dbReference type="ARBA" id="ARBA00023136"/>
    </source>
</evidence>
<dbReference type="PROSITE" id="PS00668">
    <property type="entry name" value="COMPLEX1_ND1_2"/>
    <property type="match status" value="1"/>
</dbReference>
<dbReference type="HAMAP" id="MF_01350">
    <property type="entry name" value="NDH1_NuoH"/>
    <property type="match status" value="1"/>
</dbReference>
<keyword evidence="10" id="KW-1185">Reference proteome</keyword>
<evidence type="ECO:0000256" key="4">
    <source>
        <dbReference type="ARBA" id="ARBA00022957"/>
    </source>
</evidence>
<comment type="function">
    <text evidence="7">NDH-1 shuttles electrons from an unknown electron donor, via FMN and iron-sulfur (Fe-S) centers, to quinones in the respiratory and/or the photosynthetic chain. The immediate electron acceptor for the enzyme in this species is believed to be plastoquinone. Couples the redox reaction to proton translocation, and thus conserves the redox energy in a proton gradient.</text>
</comment>
<dbReference type="GO" id="GO:0003954">
    <property type="term" value="F:NADH dehydrogenase activity"/>
    <property type="evidence" value="ECO:0007669"/>
    <property type="project" value="TreeGrafter"/>
</dbReference>
<keyword evidence="5 7" id="KW-1133">Transmembrane helix</keyword>
<keyword evidence="7" id="KW-0793">Thylakoid</keyword>
<evidence type="ECO:0000256" key="7">
    <source>
        <dbReference type="HAMAP-Rule" id="MF_01350"/>
    </source>
</evidence>
<evidence type="ECO:0000256" key="8">
    <source>
        <dbReference type="RuleBase" id="RU000471"/>
    </source>
</evidence>
<keyword evidence="4 7" id="KW-0618">Plastoquinone</keyword>
<feature type="transmembrane region" description="Helical" evidence="7">
    <location>
        <begin position="97"/>
        <end position="120"/>
    </location>
</feature>
<dbReference type="EMBL" id="CZCS02000005">
    <property type="protein sequence ID" value="VXD10933.1"/>
    <property type="molecule type" value="Genomic_DNA"/>
</dbReference>
<keyword evidence="6 7" id="KW-0472">Membrane</keyword>
<dbReference type="GO" id="GO:0019684">
    <property type="term" value="P:photosynthesis, light reaction"/>
    <property type="evidence" value="ECO:0007669"/>
    <property type="project" value="UniProtKB-UniRule"/>
</dbReference>
<comment type="caution">
    <text evidence="9">The sequence shown here is derived from an EMBL/GenBank/DDBJ whole genome shotgun (WGS) entry which is preliminary data.</text>
</comment>
<evidence type="ECO:0000256" key="1">
    <source>
        <dbReference type="ARBA" id="ARBA00004141"/>
    </source>
</evidence>
<sequence length="372" mass="40657">MNPGIDLQASFVEGLTGLGLTLEMAKLFWLPLPMGLMIVSATVGVLGTVWLERKISAAAQQRIGPEYMGPMGILAPVADGLKLLFKEDTIPFNADPWLFTLGPIIVSIPVFLSYLIVPFGQNMVITDLSTAIFLWIALSSIQPIGLLMSGYASNNKYSLLGGLRAVAQSISYEIPLALAVLAVVMISNSMSTLDIVNQQSGYGILGWNIWRQPVGFLIFWIAALAECERLPFDLPEAEEELVAGYQTEYSGMKFALYYLASYVNLVLSALIVAVLYLGGWDFPIPLDVVVRVLGLSETTPWLQVILAMLGITMTVLKAYLLVFTAVLLRWTLPRVRIDQLLNLGWKFLLPVGLVNLLLTAALKLVFPVAFGG</sequence>
<dbReference type="NCBIfam" id="NF004741">
    <property type="entry name" value="PRK06076.1-2"/>
    <property type="match status" value="1"/>
</dbReference>
<name>A0A7Z9BH33_9CYAN</name>
<feature type="transmembrane region" description="Helical" evidence="7">
    <location>
        <begin position="132"/>
        <end position="153"/>
    </location>
</feature>
<feature type="transmembrane region" description="Helical" evidence="7">
    <location>
        <begin position="300"/>
        <end position="327"/>
    </location>
</feature>
<evidence type="ECO:0000313" key="9">
    <source>
        <dbReference type="EMBL" id="VXD10933.1"/>
    </source>
</evidence>
<keyword evidence="7 8" id="KW-0520">NAD</keyword>
<evidence type="ECO:0000256" key="2">
    <source>
        <dbReference type="ARBA" id="ARBA00022692"/>
    </source>
</evidence>
<dbReference type="OrthoDB" id="9803734at2"/>
<comment type="subcellular location">
    <subcellularLocation>
        <location evidence="8">Cell membrane</location>
        <topology evidence="8">Multi-pass membrane protein</topology>
    </subcellularLocation>
    <subcellularLocation>
        <location evidence="7">Cellular thylakoid membrane</location>
        <topology evidence="7">Multi-pass membrane protein</topology>
    </subcellularLocation>
    <subcellularLocation>
        <location evidence="1">Membrane</location>
        <topology evidence="1">Multi-pass membrane protein</topology>
    </subcellularLocation>
</comment>
<dbReference type="AlphaFoldDB" id="A0A7Z9BH33"/>
<feature type="transmembrane region" description="Helical" evidence="7">
    <location>
        <begin position="347"/>
        <end position="370"/>
    </location>
</feature>
<dbReference type="Proteomes" id="UP000182190">
    <property type="component" value="Unassembled WGS sequence"/>
</dbReference>
<feature type="transmembrane region" description="Helical" evidence="7">
    <location>
        <begin position="28"/>
        <end position="51"/>
    </location>
</feature>
<dbReference type="InterPro" id="IPR001694">
    <property type="entry name" value="NADH_UbQ_OxRdtase_su1/FPO"/>
</dbReference>
<evidence type="ECO:0000313" key="10">
    <source>
        <dbReference type="Proteomes" id="UP000182190"/>
    </source>
</evidence>
<feature type="transmembrane region" description="Helical" evidence="7">
    <location>
        <begin position="255"/>
        <end position="280"/>
    </location>
</feature>
<dbReference type="GO" id="GO:0031676">
    <property type="term" value="C:plasma membrane-derived thylakoid membrane"/>
    <property type="evidence" value="ECO:0007669"/>
    <property type="project" value="UniProtKB-SubCell"/>
</dbReference>
<keyword evidence="7" id="KW-0874">Quinone</keyword>
<reference evidence="9" key="1">
    <citation type="submission" date="2019-10" db="EMBL/GenBank/DDBJ databases">
        <authorList>
            <consortium name="Genoscope - CEA"/>
            <person name="William W."/>
        </authorList>
    </citation>
    <scope>NUCLEOTIDE SEQUENCE [LARGE SCALE GENOMIC DNA]</scope>
    <source>
        <strain evidence="9">BBR_PRJEB10994</strain>
    </source>
</reference>
<evidence type="ECO:0000256" key="5">
    <source>
        <dbReference type="ARBA" id="ARBA00022989"/>
    </source>
</evidence>
<evidence type="ECO:0000256" key="3">
    <source>
        <dbReference type="ARBA" id="ARBA00022857"/>
    </source>
</evidence>
<comment type="similarity">
    <text evidence="7 8">Belongs to the complex I subunit 1 family.</text>
</comment>
<comment type="catalytic activity">
    <reaction evidence="7">
        <text>a plastoquinone + NADPH + (n+1) H(+)(in) = a plastoquinol + NADP(+) + n H(+)(out)</text>
        <dbReference type="Rhea" id="RHEA:42612"/>
        <dbReference type="Rhea" id="RHEA-COMP:9561"/>
        <dbReference type="Rhea" id="RHEA-COMP:9562"/>
        <dbReference type="ChEBI" id="CHEBI:15378"/>
        <dbReference type="ChEBI" id="CHEBI:17757"/>
        <dbReference type="ChEBI" id="CHEBI:57783"/>
        <dbReference type="ChEBI" id="CHEBI:58349"/>
        <dbReference type="ChEBI" id="CHEBI:62192"/>
    </reaction>
</comment>
<proteinExistence type="inferred from homology"/>
<dbReference type="EC" id="7.1.1.-" evidence="7"/>
<comment type="catalytic activity">
    <reaction evidence="7">
        <text>a plastoquinone + NADH + (n+1) H(+)(in) = a plastoquinol + NAD(+) + n H(+)(out)</text>
        <dbReference type="Rhea" id="RHEA:42608"/>
        <dbReference type="Rhea" id="RHEA-COMP:9561"/>
        <dbReference type="Rhea" id="RHEA-COMP:9562"/>
        <dbReference type="ChEBI" id="CHEBI:15378"/>
        <dbReference type="ChEBI" id="CHEBI:17757"/>
        <dbReference type="ChEBI" id="CHEBI:57540"/>
        <dbReference type="ChEBI" id="CHEBI:57945"/>
        <dbReference type="ChEBI" id="CHEBI:62192"/>
    </reaction>
</comment>
<dbReference type="GO" id="GO:0016655">
    <property type="term" value="F:oxidoreductase activity, acting on NAD(P)H, quinone or similar compound as acceptor"/>
    <property type="evidence" value="ECO:0007669"/>
    <property type="project" value="UniProtKB-UniRule"/>
</dbReference>
<dbReference type="PROSITE" id="PS00667">
    <property type="entry name" value="COMPLEX1_ND1_1"/>
    <property type="match status" value="1"/>
</dbReference>
<dbReference type="Pfam" id="PF00146">
    <property type="entry name" value="NADHdh"/>
    <property type="match status" value="1"/>
</dbReference>
<comment type="caution">
    <text evidence="7">Lacks conserved residue(s) required for the propagation of feature annotation.</text>
</comment>
<keyword evidence="7" id="KW-1278">Translocase</keyword>
<accession>A0A7Z9BH33</accession>
<dbReference type="PANTHER" id="PTHR11432:SF3">
    <property type="entry name" value="NADH-UBIQUINONE OXIDOREDUCTASE CHAIN 1"/>
    <property type="match status" value="1"/>
</dbReference>
<dbReference type="PANTHER" id="PTHR11432">
    <property type="entry name" value="NADH DEHYDROGENASE SUBUNIT 1"/>
    <property type="match status" value="1"/>
</dbReference>
<organism evidence="9 10">
    <name type="scientific">Planktothrix paucivesiculata PCC 9631</name>
    <dbReference type="NCBI Taxonomy" id="671071"/>
    <lineage>
        <taxon>Bacteria</taxon>
        <taxon>Bacillati</taxon>
        <taxon>Cyanobacteriota</taxon>
        <taxon>Cyanophyceae</taxon>
        <taxon>Oscillatoriophycideae</taxon>
        <taxon>Oscillatoriales</taxon>
        <taxon>Microcoleaceae</taxon>
        <taxon>Planktothrix</taxon>
    </lineage>
</organism>
<dbReference type="NCBIfam" id="NF004744">
    <property type="entry name" value="PRK06076.1-5"/>
    <property type="match status" value="1"/>
</dbReference>
<keyword evidence="3 7" id="KW-0521">NADP</keyword>
<protein>
    <recommendedName>
        <fullName evidence="7">NAD(P)H-quinone oxidoreductase subunit 1</fullName>
        <ecNumber evidence="7">7.1.1.-</ecNumber>
    </recommendedName>
    <alternativeName>
        <fullName evidence="7">NAD(P)H dehydrogenase I subunit 1</fullName>
    </alternativeName>
    <alternativeName>
        <fullName evidence="7">NDH-1 subunit 1</fullName>
    </alternativeName>
    <alternativeName>
        <fullName evidence="7">NDH-A</fullName>
    </alternativeName>
</protein>
<gene>
    <name evidence="7 9" type="primary">ndhA</name>
    <name evidence="9" type="ORF">PL9631_1020017</name>
</gene>
<feature type="transmembrane region" description="Helical" evidence="7">
    <location>
        <begin position="165"/>
        <end position="186"/>
    </location>
</feature>
<dbReference type="GO" id="GO:0048038">
    <property type="term" value="F:quinone binding"/>
    <property type="evidence" value="ECO:0007669"/>
    <property type="project" value="UniProtKB-KW"/>
</dbReference>
<dbReference type="GO" id="GO:0009060">
    <property type="term" value="P:aerobic respiration"/>
    <property type="evidence" value="ECO:0007669"/>
    <property type="project" value="TreeGrafter"/>
</dbReference>
<keyword evidence="9" id="KW-0560">Oxidoreductase</keyword>
<dbReference type="InterPro" id="IPR018086">
    <property type="entry name" value="NADH_UbQ_OxRdtase_su1_CS"/>
</dbReference>
<dbReference type="RefSeq" id="WP_083623167.1">
    <property type="nucleotide sequence ID" value="NZ_LR735025.1"/>
</dbReference>
<comment type="subunit">
    <text evidence="7">NDH-1 is composed of at least 11 different subunits.</text>
</comment>